<dbReference type="AlphaFoldDB" id="A0A917EY89"/>
<evidence type="ECO:0000313" key="11">
    <source>
        <dbReference type="Proteomes" id="UP000598775"/>
    </source>
</evidence>
<dbReference type="Pfam" id="PF12704">
    <property type="entry name" value="MacB_PCD"/>
    <property type="match status" value="1"/>
</dbReference>
<evidence type="ECO:0000313" key="10">
    <source>
        <dbReference type="EMBL" id="GGF23742.1"/>
    </source>
</evidence>
<organism evidence="10 11">
    <name type="scientific">Subtercola lobariae</name>
    <dbReference type="NCBI Taxonomy" id="1588641"/>
    <lineage>
        <taxon>Bacteria</taxon>
        <taxon>Bacillati</taxon>
        <taxon>Actinomycetota</taxon>
        <taxon>Actinomycetes</taxon>
        <taxon>Micrococcales</taxon>
        <taxon>Microbacteriaceae</taxon>
        <taxon>Subtercola</taxon>
    </lineage>
</organism>
<feature type="transmembrane region" description="Helical" evidence="7">
    <location>
        <begin position="21"/>
        <end position="42"/>
    </location>
</feature>
<keyword evidence="2" id="KW-1003">Cell membrane</keyword>
<dbReference type="InterPro" id="IPR050250">
    <property type="entry name" value="Macrolide_Exporter_MacB"/>
</dbReference>
<evidence type="ECO:0000256" key="7">
    <source>
        <dbReference type="SAM" id="Phobius"/>
    </source>
</evidence>
<gene>
    <name evidence="10" type="ORF">GCM10011399_16670</name>
</gene>
<dbReference type="EMBL" id="BMGP01000003">
    <property type="protein sequence ID" value="GGF23742.1"/>
    <property type="molecule type" value="Genomic_DNA"/>
</dbReference>
<dbReference type="InterPro" id="IPR025857">
    <property type="entry name" value="MacB_PCD"/>
</dbReference>
<comment type="subcellular location">
    <subcellularLocation>
        <location evidence="1">Cell membrane</location>
        <topology evidence="1">Multi-pass membrane protein</topology>
    </subcellularLocation>
</comment>
<sequence length="436" mass="44919">MNFVDIFRTAVSNTFRSRLRTTLTVVAIFIGAFTLTITTAIGTGVSDYINKQVASVGASDVLLVSKTSDQTTTGTDTGPAKYDPTAAKAAAGGGLGAGAPGQATTVLTQADLTTIGQTSGVLSVDPIVTVTPDYIQYGDNGKYVLTVSATSAFTKADLAAGAQLSSTDQTLQVMLPLDYLSNLGFSDAASAVGQPVTIGITDYAGTQHEVTATVVGVQNTTLLGGGVGLNQYATTQLHDLQSTGKPANSVAGYSRAVAHIDPNSSKSQISAIKDSLKTQGYTALTVADQIGTFETVINGIIGVLDAFAVIALIAAGFGIINTLLMSVQERTREIGLMKAMGMSGRKVYALFSTEAVFIGFLGSAIGAGVAILVGSVISSVLSKRLLSGLPGLHLLEFSPVSILIIILVVMLIAFLAGTLPARRAARQNPIDALRYE</sequence>
<dbReference type="GO" id="GO:0005886">
    <property type="term" value="C:plasma membrane"/>
    <property type="evidence" value="ECO:0007669"/>
    <property type="project" value="UniProtKB-SubCell"/>
</dbReference>
<feature type="transmembrane region" description="Helical" evidence="7">
    <location>
        <begin position="348"/>
        <end position="377"/>
    </location>
</feature>
<feature type="domain" description="MacB-like periplasmic core" evidence="9">
    <location>
        <begin position="21"/>
        <end position="242"/>
    </location>
</feature>
<reference evidence="10 11" key="1">
    <citation type="journal article" date="2014" name="Int. J. Syst. Evol. Microbiol.">
        <title>Complete genome sequence of Corynebacterium casei LMG S-19264T (=DSM 44701T), isolated from a smear-ripened cheese.</title>
        <authorList>
            <consortium name="US DOE Joint Genome Institute (JGI-PGF)"/>
            <person name="Walter F."/>
            <person name="Albersmeier A."/>
            <person name="Kalinowski J."/>
            <person name="Ruckert C."/>
        </authorList>
    </citation>
    <scope>NUCLEOTIDE SEQUENCE [LARGE SCALE GENOMIC DNA]</scope>
    <source>
        <strain evidence="10 11">CGMCC 1.12976</strain>
    </source>
</reference>
<evidence type="ECO:0000259" key="8">
    <source>
        <dbReference type="Pfam" id="PF02687"/>
    </source>
</evidence>
<dbReference type="Proteomes" id="UP000598775">
    <property type="component" value="Unassembled WGS sequence"/>
</dbReference>
<keyword evidence="4 7" id="KW-1133">Transmembrane helix</keyword>
<protein>
    <submittedName>
        <fullName evidence="10">Permease</fullName>
    </submittedName>
</protein>
<evidence type="ECO:0000256" key="4">
    <source>
        <dbReference type="ARBA" id="ARBA00022989"/>
    </source>
</evidence>
<accession>A0A917EY89</accession>
<evidence type="ECO:0000256" key="5">
    <source>
        <dbReference type="ARBA" id="ARBA00023136"/>
    </source>
</evidence>
<dbReference type="PANTHER" id="PTHR30572:SF4">
    <property type="entry name" value="ABC TRANSPORTER PERMEASE YTRF"/>
    <property type="match status" value="1"/>
</dbReference>
<dbReference type="InterPro" id="IPR003838">
    <property type="entry name" value="ABC3_permease_C"/>
</dbReference>
<feature type="transmembrane region" description="Helical" evidence="7">
    <location>
        <begin position="306"/>
        <end position="327"/>
    </location>
</feature>
<comment type="caution">
    <text evidence="10">The sequence shown here is derived from an EMBL/GenBank/DDBJ whole genome shotgun (WGS) entry which is preliminary data.</text>
</comment>
<evidence type="ECO:0000259" key="9">
    <source>
        <dbReference type="Pfam" id="PF12704"/>
    </source>
</evidence>
<evidence type="ECO:0000256" key="6">
    <source>
        <dbReference type="ARBA" id="ARBA00038076"/>
    </source>
</evidence>
<dbReference type="PANTHER" id="PTHR30572">
    <property type="entry name" value="MEMBRANE COMPONENT OF TRANSPORTER-RELATED"/>
    <property type="match status" value="1"/>
</dbReference>
<evidence type="ECO:0000256" key="3">
    <source>
        <dbReference type="ARBA" id="ARBA00022692"/>
    </source>
</evidence>
<keyword evidence="11" id="KW-1185">Reference proteome</keyword>
<proteinExistence type="inferred from homology"/>
<feature type="domain" description="ABC3 transporter permease C-terminal" evidence="8">
    <location>
        <begin position="307"/>
        <end position="429"/>
    </location>
</feature>
<evidence type="ECO:0000256" key="2">
    <source>
        <dbReference type="ARBA" id="ARBA00022475"/>
    </source>
</evidence>
<feature type="transmembrane region" description="Helical" evidence="7">
    <location>
        <begin position="397"/>
        <end position="419"/>
    </location>
</feature>
<keyword evidence="3 7" id="KW-0812">Transmembrane</keyword>
<comment type="similarity">
    <text evidence="6">Belongs to the ABC-4 integral membrane protein family.</text>
</comment>
<name>A0A917EY89_9MICO</name>
<dbReference type="RefSeq" id="WP_188676752.1">
    <property type="nucleotide sequence ID" value="NZ_BMGP01000003.1"/>
</dbReference>
<keyword evidence="5 7" id="KW-0472">Membrane</keyword>
<evidence type="ECO:0000256" key="1">
    <source>
        <dbReference type="ARBA" id="ARBA00004651"/>
    </source>
</evidence>
<dbReference type="GO" id="GO:0022857">
    <property type="term" value="F:transmembrane transporter activity"/>
    <property type="evidence" value="ECO:0007669"/>
    <property type="project" value="TreeGrafter"/>
</dbReference>
<dbReference type="Pfam" id="PF02687">
    <property type="entry name" value="FtsX"/>
    <property type="match status" value="1"/>
</dbReference>